<dbReference type="Gene3D" id="3.40.50.2000">
    <property type="entry name" value="Glycogen Phosphorylase B"/>
    <property type="match status" value="2"/>
</dbReference>
<proteinExistence type="predicted"/>
<organism evidence="2">
    <name type="scientific">marine sediment metagenome</name>
    <dbReference type="NCBI Taxonomy" id="412755"/>
    <lineage>
        <taxon>unclassified sequences</taxon>
        <taxon>metagenomes</taxon>
        <taxon>ecological metagenomes</taxon>
    </lineage>
</organism>
<protein>
    <recommendedName>
        <fullName evidence="3">Glycosyl transferase family 1 domain-containing protein</fullName>
    </recommendedName>
</protein>
<gene>
    <name evidence="2" type="ORF">S12H4_33672</name>
</gene>
<keyword evidence="1" id="KW-0808">Transferase</keyword>
<accession>X1T4T6</accession>
<dbReference type="Pfam" id="PF13692">
    <property type="entry name" value="Glyco_trans_1_4"/>
    <property type="match status" value="1"/>
</dbReference>
<evidence type="ECO:0000256" key="1">
    <source>
        <dbReference type="ARBA" id="ARBA00022679"/>
    </source>
</evidence>
<feature type="non-terminal residue" evidence="2">
    <location>
        <position position="1"/>
    </location>
</feature>
<dbReference type="SUPFAM" id="SSF53756">
    <property type="entry name" value="UDP-Glycosyltransferase/glycogen phosphorylase"/>
    <property type="match status" value="1"/>
</dbReference>
<dbReference type="PANTHER" id="PTHR46401">
    <property type="entry name" value="GLYCOSYLTRANSFERASE WBBK-RELATED"/>
    <property type="match status" value="1"/>
</dbReference>
<dbReference type="PANTHER" id="PTHR46401:SF2">
    <property type="entry name" value="GLYCOSYLTRANSFERASE WBBK-RELATED"/>
    <property type="match status" value="1"/>
</dbReference>
<dbReference type="GO" id="GO:0009103">
    <property type="term" value="P:lipopolysaccharide biosynthetic process"/>
    <property type="evidence" value="ECO:0007669"/>
    <property type="project" value="TreeGrafter"/>
</dbReference>
<dbReference type="CDD" id="cd03801">
    <property type="entry name" value="GT4_PimA-like"/>
    <property type="match status" value="1"/>
</dbReference>
<evidence type="ECO:0000313" key="2">
    <source>
        <dbReference type="EMBL" id="GAJ00254.1"/>
    </source>
</evidence>
<comment type="caution">
    <text evidence="2">The sequence shown here is derived from an EMBL/GenBank/DDBJ whole genome shotgun (WGS) entry which is preliminary data.</text>
</comment>
<dbReference type="EMBL" id="BARW01019868">
    <property type="protein sequence ID" value="GAJ00254.1"/>
    <property type="molecule type" value="Genomic_DNA"/>
</dbReference>
<dbReference type="AlphaFoldDB" id="X1T4T6"/>
<reference evidence="2" key="1">
    <citation type="journal article" date="2014" name="Front. Microbiol.">
        <title>High frequency of phylogenetically diverse reductive dehalogenase-homologous genes in deep subseafloor sedimentary metagenomes.</title>
        <authorList>
            <person name="Kawai M."/>
            <person name="Futagami T."/>
            <person name="Toyoda A."/>
            <person name="Takaki Y."/>
            <person name="Nishi S."/>
            <person name="Hori S."/>
            <person name="Arai W."/>
            <person name="Tsubouchi T."/>
            <person name="Morono Y."/>
            <person name="Uchiyama I."/>
            <person name="Ito T."/>
            <person name="Fujiyama A."/>
            <person name="Inagaki F."/>
            <person name="Takami H."/>
        </authorList>
    </citation>
    <scope>NUCLEOTIDE SEQUENCE</scope>
    <source>
        <strain evidence="2">Expedition CK06-06</strain>
    </source>
</reference>
<sequence>LIFAGPADKRSYYNAVKRLAFSADITDSVVFAGTVIAELRQLYGLAKVIAFPSLQENSPLAVLEAMAQGKAIVASDIAPLREMLPAGTAELVSPLDHEALAKALIRLLRDDSAREELGARARQRAYDVYRWEKVASRIVEAYERLTRRPAEPARGVG</sequence>
<name>X1T4T6_9ZZZZ</name>
<evidence type="ECO:0008006" key="3">
    <source>
        <dbReference type="Google" id="ProtNLM"/>
    </source>
</evidence>
<dbReference type="GO" id="GO:0016757">
    <property type="term" value="F:glycosyltransferase activity"/>
    <property type="evidence" value="ECO:0007669"/>
    <property type="project" value="TreeGrafter"/>
</dbReference>